<dbReference type="PANTHER" id="PTHR42832:SF3">
    <property type="entry name" value="L-GLUTAMINE--4-(METHYLSULFANYL)-2-OXOBUTANOATE AMINOTRANSFERASE"/>
    <property type="match status" value="1"/>
</dbReference>
<evidence type="ECO:0000256" key="4">
    <source>
        <dbReference type="RuleBase" id="RU000481"/>
    </source>
</evidence>
<dbReference type="EMBL" id="DVKS01000208">
    <property type="protein sequence ID" value="HIT42925.1"/>
    <property type="molecule type" value="Genomic_DNA"/>
</dbReference>
<reference evidence="6" key="2">
    <citation type="journal article" date="2021" name="PeerJ">
        <title>Extensive microbial diversity within the chicken gut microbiome revealed by metagenomics and culture.</title>
        <authorList>
            <person name="Gilroy R."/>
            <person name="Ravi A."/>
            <person name="Getino M."/>
            <person name="Pursley I."/>
            <person name="Horton D.L."/>
            <person name="Alikhan N.F."/>
            <person name="Baker D."/>
            <person name="Gharbi K."/>
            <person name="Hall N."/>
            <person name="Watson M."/>
            <person name="Adriaenssens E.M."/>
            <person name="Foster-Nyarko E."/>
            <person name="Jarju S."/>
            <person name="Secka A."/>
            <person name="Antonio M."/>
            <person name="Oren A."/>
            <person name="Chaudhuri R.R."/>
            <person name="La Ragione R."/>
            <person name="Hildebrand F."/>
            <person name="Pallen M.J."/>
        </authorList>
    </citation>
    <scope>NUCLEOTIDE SEQUENCE</scope>
    <source>
        <strain evidence="6">CHK123-3438</strain>
    </source>
</reference>
<dbReference type="GO" id="GO:0030170">
    <property type="term" value="F:pyridoxal phosphate binding"/>
    <property type="evidence" value="ECO:0007669"/>
    <property type="project" value="InterPro"/>
</dbReference>
<keyword evidence="2 4" id="KW-0032">Aminotransferase</keyword>
<evidence type="ECO:0000313" key="6">
    <source>
        <dbReference type="EMBL" id="HIT42925.1"/>
    </source>
</evidence>
<comment type="cofactor">
    <cofactor evidence="1 4">
        <name>pyridoxal 5'-phosphate</name>
        <dbReference type="ChEBI" id="CHEBI:597326"/>
    </cofactor>
</comment>
<dbReference type="Gene3D" id="3.40.640.10">
    <property type="entry name" value="Type I PLP-dependent aspartate aminotransferase-like (Major domain)"/>
    <property type="match status" value="1"/>
</dbReference>
<organism evidence="6 7">
    <name type="scientific">Candidatus Caccovicinus merdipullorum</name>
    <dbReference type="NCBI Taxonomy" id="2840724"/>
    <lineage>
        <taxon>Bacteria</taxon>
        <taxon>Bacillati</taxon>
        <taxon>Bacillota</taxon>
        <taxon>Clostridia</taxon>
        <taxon>Eubacteriales</taxon>
        <taxon>Candidatus Caccovicinus</taxon>
    </lineage>
</organism>
<evidence type="ECO:0000259" key="5">
    <source>
        <dbReference type="Pfam" id="PF00155"/>
    </source>
</evidence>
<dbReference type="GO" id="GO:0008483">
    <property type="term" value="F:transaminase activity"/>
    <property type="evidence" value="ECO:0007669"/>
    <property type="project" value="UniProtKB-KW"/>
</dbReference>
<evidence type="ECO:0000313" key="7">
    <source>
        <dbReference type="Proteomes" id="UP000886860"/>
    </source>
</evidence>
<evidence type="ECO:0000256" key="1">
    <source>
        <dbReference type="ARBA" id="ARBA00001933"/>
    </source>
</evidence>
<evidence type="ECO:0000256" key="2">
    <source>
        <dbReference type="ARBA" id="ARBA00022576"/>
    </source>
</evidence>
<dbReference type="PROSITE" id="PS00105">
    <property type="entry name" value="AA_TRANSFER_CLASS_1"/>
    <property type="match status" value="1"/>
</dbReference>
<keyword evidence="3 4" id="KW-0808">Transferase</keyword>
<gene>
    <name evidence="6" type="ORF">IAB60_12675</name>
</gene>
<dbReference type="Gene3D" id="3.90.1150.10">
    <property type="entry name" value="Aspartate Aminotransferase, domain 1"/>
    <property type="match status" value="1"/>
</dbReference>
<dbReference type="SUPFAM" id="SSF53383">
    <property type="entry name" value="PLP-dependent transferases"/>
    <property type="match status" value="1"/>
</dbReference>
<dbReference type="PANTHER" id="PTHR42832">
    <property type="entry name" value="AMINO ACID AMINOTRANSFERASE"/>
    <property type="match status" value="1"/>
</dbReference>
<dbReference type="InterPro" id="IPR050881">
    <property type="entry name" value="LL-DAP_aminotransferase"/>
</dbReference>
<dbReference type="AlphaFoldDB" id="A0A9D1KGJ8"/>
<proteinExistence type="inferred from homology"/>
<dbReference type="InterPro" id="IPR015421">
    <property type="entry name" value="PyrdxlP-dep_Trfase_major"/>
</dbReference>
<dbReference type="EC" id="2.6.1.-" evidence="4"/>
<accession>A0A9D1KGJ8</accession>
<evidence type="ECO:0000256" key="3">
    <source>
        <dbReference type="ARBA" id="ARBA00022679"/>
    </source>
</evidence>
<dbReference type="Pfam" id="PF00155">
    <property type="entry name" value="Aminotran_1_2"/>
    <property type="match status" value="1"/>
</dbReference>
<dbReference type="InterPro" id="IPR015424">
    <property type="entry name" value="PyrdxlP-dep_Trfase"/>
</dbReference>
<reference evidence="6" key="1">
    <citation type="submission" date="2020-10" db="EMBL/GenBank/DDBJ databases">
        <authorList>
            <person name="Gilroy R."/>
        </authorList>
    </citation>
    <scope>NUCLEOTIDE SEQUENCE</scope>
    <source>
        <strain evidence="6">CHK123-3438</strain>
    </source>
</reference>
<feature type="domain" description="Aminotransferase class I/classII large" evidence="5">
    <location>
        <begin position="31"/>
        <end position="380"/>
    </location>
</feature>
<dbReference type="InterPro" id="IPR004838">
    <property type="entry name" value="NHTrfase_class1_PyrdxlP-BS"/>
</dbReference>
<protein>
    <recommendedName>
        <fullName evidence="4">Aminotransferase</fullName>
        <ecNumber evidence="4">2.6.1.-</ecNumber>
    </recommendedName>
</protein>
<name>A0A9D1KGJ8_9FIRM</name>
<sequence length="393" mass="43615">MKFAKRMDQFGEGIFSRLLEIKKQRLEKGEPVIDLSVGTPNIPPAEHIRKALCEAASDEKNYIYAINDQRELLEAVAGWYDRRYGVELDPQKEICSLLGSQEGLAHIALSIVDEGDLVLVPDPCYPVFSDGPMIAGAKLFYMPQKKENGYIIQLQEIPEDVARKAKFMIVSYPNNPTTVMAPDSFYEELIAFARKYDIIVLHDNAYSELVFDGRRGGSFLRYPGAKDVGVEFNSLSKTYGLAGARIGFCVGNEQVVSHLKTLKSNMDYGMFIPVQKAAVAAISGDQSCVEVTRKAYEKRRDVLCDGFSSIGWKMEKPEATMFVWARIPENYDSSERFAMDLVEKAGVMVTPGSAFGPSGEGHVRLALVQDEPVLNQAVEAVKISGILKTQEAL</sequence>
<dbReference type="Proteomes" id="UP000886860">
    <property type="component" value="Unassembled WGS sequence"/>
</dbReference>
<comment type="similarity">
    <text evidence="4">Belongs to the class-I pyridoxal-phosphate-dependent aminotransferase family.</text>
</comment>
<dbReference type="InterPro" id="IPR004839">
    <property type="entry name" value="Aminotransferase_I/II_large"/>
</dbReference>
<dbReference type="InterPro" id="IPR015422">
    <property type="entry name" value="PyrdxlP-dep_Trfase_small"/>
</dbReference>
<comment type="caution">
    <text evidence="6">The sequence shown here is derived from an EMBL/GenBank/DDBJ whole genome shotgun (WGS) entry which is preliminary data.</text>
</comment>
<dbReference type="CDD" id="cd00609">
    <property type="entry name" value="AAT_like"/>
    <property type="match status" value="1"/>
</dbReference>